<dbReference type="EMBL" id="BMHT01000002">
    <property type="protein sequence ID" value="GGF02741.1"/>
    <property type="molecule type" value="Genomic_DNA"/>
</dbReference>
<reference evidence="2" key="1">
    <citation type="journal article" date="2019" name="Int. J. Syst. Evol. Microbiol.">
        <title>The Global Catalogue of Microorganisms (GCM) 10K type strain sequencing project: providing services to taxonomists for standard genome sequencing and annotation.</title>
        <authorList>
            <consortium name="The Broad Institute Genomics Platform"/>
            <consortium name="The Broad Institute Genome Sequencing Center for Infectious Disease"/>
            <person name="Wu L."/>
            <person name="Ma J."/>
        </authorList>
    </citation>
    <scope>NUCLEOTIDE SEQUENCE [LARGE SCALE GENOMIC DNA]</scope>
    <source>
        <strain evidence="2">CGMCC 1.15197</strain>
    </source>
</reference>
<dbReference type="Pfam" id="PF06835">
    <property type="entry name" value="LptC"/>
    <property type="match status" value="1"/>
</dbReference>
<dbReference type="PROSITE" id="PS51257">
    <property type="entry name" value="PROKAR_LIPOPROTEIN"/>
    <property type="match status" value="1"/>
</dbReference>
<keyword evidence="2" id="KW-1185">Reference proteome</keyword>
<dbReference type="NCBIfam" id="TIGR04409">
    <property type="entry name" value="LptC_YrbK"/>
    <property type="match status" value="1"/>
</dbReference>
<dbReference type="RefSeq" id="WP_188812121.1">
    <property type="nucleotide sequence ID" value="NZ_BMHT01000002.1"/>
</dbReference>
<protein>
    <recommendedName>
        <fullName evidence="3">LPS export ABC transporter periplasmic protein LptC</fullName>
    </recommendedName>
</protein>
<sequence length="191" mass="21099">MLRNGGPLVSGLIALVVFALGSCQKKEEGVVKKVVYTGPTVETNNVLTLISDSAKLQIRLKSPLEQTFENGNQIYPKGMVVTFYGEGGTKVVNTLSGKYGKFEKAKNLYTVRGDVRVSNEEKQQKMNSEELYFDKTKALIYTDSATFVRVETPTEVLTGYGLTANQDFSRYRIKRPTGVFTVDQPTPAPAK</sequence>
<organism evidence="1 2">
    <name type="scientific">Hymenobacter cavernae</name>
    <dbReference type="NCBI Taxonomy" id="2044852"/>
    <lineage>
        <taxon>Bacteria</taxon>
        <taxon>Pseudomonadati</taxon>
        <taxon>Bacteroidota</taxon>
        <taxon>Cytophagia</taxon>
        <taxon>Cytophagales</taxon>
        <taxon>Hymenobacteraceae</taxon>
        <taxon>Hymenobacter</taxon>
    </lineage>
</organism>
<comment type="caution">
    <text evidence="1">The sequence shown here is derived from an EMBL/GenBank/DDBJ whole genome shotgun (WGS) entry which is preliminary data.</text>
</comment>
<dbReference type="InterPro" id="IPR010664">
    <property type="entry name" value="LipoPS_assembly_LptC-rel"/>
</dbReference>
<accession>A0ABQ1TT64</accession>
<dbReference type="Proteomes" id="UP000632273">
    <property type="component" value="Unassembled WGS sequence"/>
</dbReference>
<evidence type="ECO:0000313" key="2">
    <source>
        <dbReference type="Proteomes" id="UP000632273"/>
    </source>
</evidence>
<proteinExistence type="predicted"/>
<evidence type="ECO:0000313" key="1">
    <source>
        <dbReference type="EMBL" id="GGF02741.1"/>
    </source>
</evidence>
<dbReference type="Gene3D" id="2.60.450.10">
    <property type="entry name" value="Lipopolysaccharide (LPS) transport protein A like domain"/>
    <property type="match status" value="1"/>
</dbReference>
<dbReference type="InterPro" id="IPR026265">
    <property type="entry name" value="LptC"/>
</dbReference>
<gene>
    <name evidence="1" type="ORF">GCM10011383_12070</name>
</gene>
<evidence type="ECO:0008006" key="3">
    <source>
        <dbReference type="Google" id="ProtNLM"/>
    </source>
</evidence>
<name>A0ABQ1TT64_9BACT</name>